<keyword evidence="4 6" id="KW-1133">Transmembrane helix</keyword>
<feature type="transmembrane region" description="Helical" evidence="6">
    <location>
        <begin position="66"/>
        <end position="87"/>
    </location>
</feature>
<proteinExistence type="inferred from homology"/>
<dbReference type="EMBL" id="NJBN01000016">
    <property type="protein sequence ID" value="TKJ36591.1"/>
    <property type="molecule type" value="Genomic_DNA"/>
</dbReference>
<comment type="subcellular location">
    <subcellularLocation>
        <location evidence="1">Membrane</location>
        <topology evidence="1">Multi-pass membrane protein</topology>
    </subcellularLocation>
</comment>
<feature type="transmembrane region" description="Helical" evidence="6">
    <location>
        <begin position="290"/>
        <end position="310"/>
    </location>
</feature>
<keyword evidence="3 6" id="KW-0812">Transmembrane</keyword>
<evidence type="ECO:0000256" key="3">
    <source>
        <dbReference type="ARBA" id="ARBA00022692"/>
    </source>
</evidence>
<protein>
    <recommendedName>
        <fullName evidence="9">AI-2E family transporter</fullName>
    </recommendedName>
</protein>
<sequence length="347" mass="36720">MTNLDKTSLQPRTGRFLVNAAAFVIVVAGMKAASSIIVPFLLAVFIAINCLAPFLWLRKKRVPRPLALLLVILCVLVIGFLVAALIGSSLSDFSSSLPEYQALLKAKAGVMITWLERIGFDFPDQAVMDSFDPGMAMGFVGSFLSGLGGVLSYTFLIALLIIFILAEASGFPAKLEAASKDSKASLGQMNAVIDNIKRYMAIKTVISFGTGAAITIWLSILGVDYALLWGLLAFLLNYVPNIGSILAAIPAVLLALISGGIGVTLLTAAGYLGVNLIAGTLIEPRVMGKGLGLSTLVVFLSLVFWGWVLGPVGMLLSVPLSMTVKIALDSHDDTRWLAIMLGSGKVK</sequence>
<dbReference type="GO" id="GO:0016020">
    <property type="term" value="C:membrane"/>
    <property type="evidence" value="ECO:0007669"/>
    <property type="project" value="UniProtKB-SubCell"/>
</dbReference>
<evidence type="ECO:0000256" key="1">
    <source>
        <dbReference type="ARBA" id="ARBA00004141"/>
    </source>
</evidence>
<evidence type="ECO:0000313" key="7">
    <source>
        <dbReference type="EMBL" id="TKJ36591.1"/>
    </source>
</evidence>
<dbReference type="AlphaFoldDB" id="A0A532UNS4"/>
<comment type="similarity">
    <text evidence="2">Belongs to the autoinducer-2 exporter (AI-2E) (TC 2.A.86) family.</text>
</comment>
<evidence type="ECO:0000256" key="2">
    <source>
        <dbReference type="ARBA" id="ARBA00009773"/>
    </source>
</evidence>
<dbReference type="PANTHER" id="PTHR21716">
    <property type="entry name" value="TRANSMEMBRANE PROTEIN"/>
    <property type="match status" value="1"/>
</dbReference>
<organism evidence="7 8">
    <name type="scientific">candidate division LCP-89 bacterium B3_LCP</name>
    <dbReference type="NCBI Taxonomy" id="2012998"/>
    <lineage>
        <taxon>Bacteria</taxon>
        <taxon>Pseudomonadati</taxon>
        <taxon>Bacteria division LCP-89</taxon>
    </lineage>
</organism>
<feature type="transmembrane region" description="Helical" evidence="6">
    <location>
        <begin position="12"/>
        <end position="30"/>
    </location>
</feature>
<gene>
    <name evidence="7" type="ORF">CEE37_15030</name>
</gene>
<dbReference type="Proteomes" id="UP000319619">
    <property type="component" value="Unassembled WGS sequence"/>
</dbReference>
<evidence type="ECO:0000256" key="4">
    <source>
        <dbReference type="ARBA" id="ARBA00022989"/>
    </source>
</evidence>
<dbReference type="GO" id="GO:0055085">
    <property type="term" value="P:transmembrane transport"/>
    <property type="evidence" value="ECO:0007669"/>
    <property type="project" value="TreeGrafter"/>
</dbReference>
<evidence type="ECO:0000256" key="6">
    <source>
        <dbReference type="SAM" id="Phobius"/>
    </source>
</evidence>
<feature type="transmembrane region" description="Helical" evidence="6">
    <location>
        <begin position="245"/>
        <end position="278"/>
    </location>
</feature>
<feature type="transmembrane region" description="Helical" evidence="6">
    <location>
        <begin position="206"/>
        <end position="239"/>
    </location>
</feature>
<evidence type="ECO:0008006" key="9">
    <source>
        <dbReference type="Google" id="ProtNLM"/>
    </source>
</evidence>
<dbReference type="Pfam" id="PF01594">
    <property type="entry name" value="AI-2E_transport"/>
    <property type="match status" value="1"/>
</dbReference>
<evidence type="ECO:0000256" key="5">
    <source>
        <dbReference type="ARBA" id="ARBA00023136"/>
    </source>
</evidence>
<name>A0A532UNS4_UNCL8</name>
<dbReference type="InterPro" id="IPR002549">
    <property type="entry name" value="AI-2E-like"/>
</dbReference>
<dbReference type="PANTHER" id="PTHR21716:SF64">
    <property type="entry name" value="AI-2 TRANSPORT PROTEIN TQSA"/>
    <property type="match status" value="1"/>
</dbReference>
<comment type="caution">
    <text evidence="7">The sequence shown here is derived from an EMBL/GenBank/DDBJ whole genome shotgun (WGS) entry which is preliminary data.</text>
</comment>
<keyword evidence="5 6" id="KW-0472">Membrane</keyword>
<reference evidence="7 8" key="1">
    <citation type="submission" date="2017-06" db="EMBL/GenBank/DDBJ databases">
        <title>Novel microbial phyla capable of carbon fixation and sulfur reduction in deep-sea sediments.</title>
        <authorList>
            <person name="Huang J."/>
            <person name="Baker B."/>
            <person name="Wang Y."/>
        </authorList>
    </citation>
    <scope>NUCLEOTIDE SEQUENCE [LARGE SCALE GENOMIC DNA]</scope>
    <source>
        <strain evidence="7">B3_LCP</strain>
    </source>
</reference>
<evidence type="ECO:0000313" key="8">
    <source>
        <dbReference type="Proteomes" id="UP000319619"/>
    </source>
</evidence>
<feature type="transmembrane region" description="Helical" evidence="6">
    <location>
        <begin position="36"/>
        <end position="57"/>
    </location>
</feature>
<accession>A0A532UNS4</accession>
<feature type="transmembrane region" description="Helical" evidence="6">
    <location>
        <begin position="143"/>
        <end position="166"/>
    </location>
</feature>